<keyword evidence="3" id="KW-1185">Reference proteome</keyword>
<evidence type="ECO:0000256" key="1">
    <source>
        <dbReference type="SAM" id="MobiDB-lite"/>
    </source>
</evidence>
<dbReference type="EMBL" id="JBHMCY010000106">
    <property type="protein sequence ID" value="MFB9467417.1"/>
    <property type="molecule type" value="Genomic_DNA"/>
</dbReference>
<feature type="region of interest" description="Disordered" evidence="1">
    <location>
        <begin position="92"/>
        <end position="111"/>
    </location>
</feature>
<protein>
    <recommendedName>
        <fullName evidence="4">Polyketide synthase</fullName>
    </recommendedName>
</protein>
<organism evidence="2 3">
    <name type="scientific">Streptomyces cinereospinus</name>
    <dbReference type="NCBI Taxonomy" id="285561"/>
    <lineage>
        <taxon>Bacteria</taxon>
        <taxon>Bacillati</taxon>
        <taxon>Actinomycetota</taxon>
        <taxon>Actinomycetes</taxon>
        <taxon>Kitasatosporales</taxon>
        <taxon>Streptomycetaceae</taxon>
        <taxon>Streptomyces</taxon>
    </lineage>
</organism>
<sequence length="111" mass="11383">MAGAAPGTAVRISGWAAGDGARAGLLPVAGLDDTLTGTVADSPALFVVADVLLARLTAQPDPEPLARPVPVRVRDPCELHVRRSSGRTARFRFTAPPAGTSPASSWTVTAR</sequence>
<comment type="caution">
    <text evidence="2">The sequence shown here is derived from an EMBL/GenBank/DDBJ whole genome shotgun (WGS) entry which is preliminary data.</text>
</comment>
<gene>
    <name evidence="2" type="ORF">ACFF45_33210</name>
</gene>
<dbReference type="RefSeq" id="WP_381350659.1">
    <property type="nucleotide sequence ID" value="NZ_JBHMCY010000106.1"/>
</dbReference>
<reference evidence="2 3" key="1">
    <citation type="submission" date="2024-09" db="EMBL/GenBank/DDBJ databases">
        <authorList>
            <person name="Sun Q."/>
            <person name="Mori K."/>
        </authorList>
    </citation>
    <scope>NUCLEOTIDE SEQUENCE [LARGE SCALE GENOMIC DNA]</scope>
    <source>
        <strain evidence="2 3">JCM 6917</strain>
    </source>
</reference>
<dbReference type="Proteomes" id="UP001589709">
    <property type="component" value="Unassembled WGS sequence"/>
</dbReference>
<feature type="compositionally biased region" description="Polar residues" evidence="1">
    <location>
        <begin position="101"/>
        <end position="111"/>
    </location>
</feature>
<name>A0ABV5NB06_9ACTN</name>
<proteinExistence type="predicted"/>
<evidence type="ECO:0000313" key="2">
    <source>
        <dbReference type="EMBL" id="MFB9467417.1"/>
    </source>
</evidence>
<accession>A0ABV5NB06</accession>
<evidence type="ECO:0000313" key="3">
    <source>
        <dbReference type="Proteomes" id="UP001589709"/>
    </source>
</evidence>
<evidence type="ECO:0008006" key="4">
    <source>
        <dbReference type="Google" id="ProtNLM"/>
    </source>
</evidence>